<sequence length="127" mass="13772">MFRVTSDPHRNRLYITLSGHLEGTERQESLKAILAEASRLDPGFGVVTDISALHPSDQEGFKDFLRAKSALKLRGVGPIVRVVKIPLSRLQVTRVSEAAGYEAHSVDSLEAADRHLDALQAGSGPEA</sequence>
<name>A0ABM8DU05_9BACT</name>
<evidence type="ECO:0008006" key="3">
    <source>
        <dbReference type="Google" id="ProtNLM"/>
    </source>
</evidence>
<evidence type="ECO:0000313" key="2">
    <source>
        <dbReference type="Proteomes" id="UP001242010"/>
    </source>
</evidence>
<organism evidence="1 2">
    <name type="scientific">Geothrix oryzae</name>
    <dbReference type="NCBI Taxonomy" id="2927975"/>
    <lineage>
        <taxon>Bacteria</taxon>
        <taxon>Pseudomonadati</taxon>
        <taxon>Acidobacteriota</taxon>
        <taxon>Holophagae</taxon>
        <taxon>Holophagales</taxon>
        <taxon>Holophagaceae</taxon>
        <taxon>Geothrix</taxon>
    </lineage>
</organism>
<accession>A0ABM8DU05</accession>
<protein>
    <recommendedName>
        <fullName evidence="3">STAS domain-containing protein</fullName>
    </recommendedName>
</protein>
<keyword evidence="2" id="KW-1185">Reference proteome</keyword>
<proteinExistence type="predicted"/>
<dbReference type="Proteomes" id="UP001242010">
    <property type="component" value="Chromosome"/>
</dbReference>
<evidence type="ECO:0000313" key="1">
    <source>
        <dbReference type="EMBL" id="BDU70502.1"/>
    </source>
</evidence>
<reference evidence="2" key="1">
    <citation type="journal article" date="2023" name="Int. J. Syst. Evol. Microbiol.">
        <title>Mesoterricola silvestris gen. nov., sp. nov., Mesoterricola sediminis sp. nov., Geothrix oryzae sp. nov., Geothrix edaphica sp. nov., Geothrix rubra sp. nov., and Geothrix limicola sp. nov., six novel members of Acidobacteriota isolated from soils.</title>
        <authorList>
            <person name="Itoh H."/>
            <person name="Sugisawa Y."/>
            <person name="Mise K."/>
            <person name="Xu Z."/>
            <person name="Kuniyasu M."/>
            <person name="Ushijima N."/>
            <person name="Kawano K."/>
            <person name="Kobayashi E."/>
            <person name="Shiratori Y."/>
            <person name="Masuda Y."/>
            <person name="Senoo K."/>
        </authorList>
    </citation>
    <scope>NUCLEOTIDE SEQUENCE [LARGE SCALE GENOMIC DNA]</scope>
    <source>
        <strain evidence="2">Red222</strain>
    </source>
</reference>
<gene>
    <name evidence="1" type="ORF">GETHOR_26030</name>
</gene>
<dbReference type="RefSeq" id="WP_286354220.1">
    <property type="nucleotide sequence ID" value="NZ_AP027079.1"/>
</dbReference>
<dbReference type="EMBL" id="AP027079">
    <property type="protein sequence ID" value="BDU70502.1"/>
    <property type="molecule type" value="Genomic_DNA"/>
</dbReference>